<keyword evidence="7" id="KW-0811">Translocation</keyword>
<keyword evidence="5" id="KW-0653">Protein transport</keyword>
<feature type="domain" description="SH3" evidence="15">
    <location>
        <begin position="265"/>
        <end position="329"/>
    </location>
</feature>
<evidence type="ECO:0000313" key="17">
    <source>
        <dbReference type="RefSeq" id="XP_015191847.1"/>
    </source>
</evidence>
<evidence type="ECO:0000256" key="12">
    <source>
        <dbReference type="ARBA" id="ARBA00046271"/>
    </source>
</evidence>
<dbReference type="InterPro" id="IPR007223">
    <property type="entry name" value="Peroxin-13_N"/>
</dbReference>
<comment type="similarity">
    <text evidence="1">Belongs to the peroxin-13 family.</text>
</comment>
<dbReference type="GeneID" id="107074696"/>
<feature type="region of interest" description="Disordered" evidence="14">
    <location>
        <begin position="389"/>
        <end position="408"/>
    </location>
</feature>
<evidence type="ECO:0000256" key="14">
    <source>
        <dbReference type="SAM" id="MobiDB-lite"/>
    </source>
</evidence>
<dbReference type="Pfam" id="PF14604">
    <property type="entry name" value="SH3_9"/>
    <property type="match status" value="1"/>
</dbReference>
<evidence type="ECO:0000256" key="1">
    <source>
        <dbReference type="ARBA" id="ARBA00006033"/>
    </source>
</evidence>
<keyword evidence="8" id="KW-0472">Membrane</keyword>
<keyword evidence="4" id="KW-0812">Transmembrane</keyword>
<evidence type="ECO:0000313" key="16">
    <source>
        <dbReference type="Proteomes" id="UP000694924"/>
    </source>
</evidence>
<keyword evidence="2 13" id="KW-0728">SH3 domain</keyword>
<evidence type="ECO:0000259" key="15">
    <source>
        <dbReference type="PROSITE" id="PS50002"/>
    </source>
</evidence>
<evidence type="ECO:0000256" key="10">
    <source>
        <dbReference type="ARBA" id="ARBA00029693"/>
    </source>
</evidence>
<evidence type="ECO:0000256" key="7">
    <source>
        <dbReference type="ARBA" id="ARBA00023010"/>
    </source>
</evidence>
<accession>A0ABM1JHA9</accession>
<dbReference type="SUPFAM" id="SSF50044">
    <property type="entry name" value="SH3-domain"/>
    <property type="match status" value="1"/>
</dbReference>
<dbReference type="SMART" id="SM00326">
    <property type="entry name" value="SH3"/>
    <property type="match status" value="1"/>
</dbReference>
<dbReference type="PANTHER" id="PTHR19332:SF1">
    <property type="entry name" value="PEROXISOMAL MEMBRANE PROTEIN PEX13"/>
    <property type="match status" value="1"/>
</dbReference>
<protein>
    <recommendedName>
        <fullName evidence="11">Peroxisomal membrane protein PEX13</fullName>
    </recommendedName>
    <alternativeName>
        <fullName evidence="10">Peroxin-13</fullName>
    </alternativeName>
</protein>
<keyword evidence="3" id="KW-0813">Transport</keyword>
<evidence type="ECO:0000256" key="2">
    <source>
        <dbReference type="ARBA" id="ARBA00022443"/>
    </source>
</evidence>
<organism evidence="16 17">
    <name type="scientific">Polistes dominula</name>
    <name type="common">European paper wasp</name>
    <name type="synonym">Vespa dominula</name>
    <dbReference type="NCBI Taxonomy" id="743375"/>
    <lineage>
        <taxon>Eukaryota</taxon>
        <taxon>Metazoa</taxon>
        <taxon>Ecdysozoa</taxon>
        <taxon>Arthropoda</taxon>
        <taxon>Hexapoda</taxon>
        <taxon>Insecta</taxon>
        <taxon>Pterygota</taxon>
        <taxon>Neoptera</taxon>
        <taxon>Endopterygota</taxon>
        <taxon>Hymenoptera</taxon>
        <taxon>Apocrita</taxon>
        <taxon>Aculeata</taxon>
        <taxon>Vespoidea</taxon>
        <taxon>Vespidae</taxon>
        <taxon>Polistinae</taxon>
        <taxon>Polistini</taxon>
        <taxon>Polistes</taxon>
    </lineage>
</organism>
<dbReference type="InterPro" id="IPR035463">
    <property type="entry name" value="Pex13"/>
</dbReference>
<name>A0ABM1JHA9_POLDO</name>
<keyword evidence="6" id="KW-1133">Transmembrane helix</keyword>
<dbReference type="CDD" id="cd11864">
    <property type="entry name" value="SH3_PEX13_eumet"/>
    <property type="match status" value="1"/>
</dbReference>
<comment type="subcellular location">
    <subcellularLocation>
        <location evidence="12">Peroxisome membrane</location>
    </subcellularLocation>
</comment>
<dbReference type="PANTHER" id="PTHR19332">
    <property type="entry name" value="PEROXISOMAL MEMBRANE PROTEIN PEX13"/>
    <property type="match status" value="1"/>
</dbReference>
<evidence type="ECO:0000256" key="13">
    <source>
        <dbReference type="PROSITE-ProRule" id="PRU00192"/>
    </source>
</evidence>
<keyword evidence="9" id="KW-0576">Peroxisome</keyword>
<dbReference type="InterPro" id="IPR036028">
    <property type="entry name" value="SH3-like_dom_sf"/>
</dbReference>
<sequence>MAQEKMNMSTNQLKNASSLFTSTSGIQPSFNAYSAPATSAPPPLPPRQSMGYNDYRPGYLNSYGNYGNMNNYYRGYNSYGSFGGYMGGYMNNSNYNNYGFMGGPSGDIESRFTQYAEESTRSTFQMLETVLQTFSSITMLLESSYFAITNCFKAILSVADSVGKLRSTLSHLLSTFALIRFLKWIYKKITYKIGLRNENVGEEELWQRSLVQAVGGQEKSTPIWSNFLFFGIFVIIPYLIHKISSNVKELKVKCTDPKEWTNFKEPVYVANVLYDFTATSNDEMSLKVGQKIWLAPQPLQPKNIPGWWIATDSKNVGLIPSNYVTIVAQLKKKTEVKPPESSISNVSATSSTQNANEIEQNSLLDRGNNNYKNSNENVELLETCYKENQKIESPEISNKTDNSEKLLA</sequence>
<reference evidence="17" key="1">
    <citation type="submission" date="2025-08" db="UniProtKB">
        <authorList>
            <consortium name="RefSeq"/>
        </authorList>
    </citation>
    <scope>IDENTIFICATION</scope>
    <source>
        <tissue evidence="17">Whole body</tissue>
    </source>
</reference>
<dbReference type="PROSITE" id="PS50002">
    <property type="entry name" value="SH3"/>
    <property type="match status" value="1"/>
</dbReference>
<evidence type="ECO:0000256" key="3">
    <source>
        <dbReference type="ARBA" id="ARBA00022448"/>
    </source>
</evidence>
<dbReference type="InterPro" id="IPR001452">
    <property type="entry name" value="SH3_domain"/>
</dbReference>
<proteinExistence type="inferred from homology"/>
<evidence type="ECO:0000256" key="9">
    <source>
        <dbReference type="ARBA" id="ARBA00023140"/>
    </source>
</evidence>
<evidence type="ECO:0000256" key="5">
    <source>
        <dbReference type="ARBA" id="ARBA00022927"/>
    </source>
</evidence>
<dbReference type="Gene3D" id="2.30.30.40">
    <property type="entry name" value="SH3 Domains"/>
    <property type="match status" value="1"/>
</dbReference>
<keyword evidence="16" id="KW-1185">Reference proteome</keyword>
<evidence type="ECO:0000256" key="6">
    <source>
        <dbReference type="ARBA" id="ARBA00022989"/>
    </source>
</evidence>
<dbReference type="Pfam" id="PF04088">
    <property type="entry name" value="Peroxin-13_N"/>
    <property type="match status" value="1"/>
</dbReference>
<dbReference type="Proteomes" id="UP000694924">
    <property type="component" value="Unplaced"/>
</dbReference>
<dbReference type="RefSeq" id="XP_015191847.1">
    <property type="nucleotide sequence ID" value="XM_015336361.1"/>
</dbReference>
<evidence type="ECO:0000256" key="4">
    <source>
        <dbReference type="ARBA" id="ARBA00022692"/>
    </source>
</evidence>
<evidence type="ECO:0000256" key="11">
    <source>
        <dbReference type="ARBA" id="ARBA00034535"/>
    </source>
</evidence>
<evidence type="ECO:0000256" key="8">
    <source>
        <dbReference type="ARBA" id="ARBA00023136"/>
    </source>
</evidence>
<gene>
    <name evidence="17" type="primary">LOC107074696</name>
</gene>